<reference evidence="2" key="1">
    <citation type="submission" date="2020-04" db="EMBL/GenBank/DDBJ databases">
        <authorList>
            <person name="Chiriac C."/>
            <person name="Salcher M."/>
            <person name="Ghai R."/>
            <person name="Kavagutti S V."/>
        </authorList>
    </citation>
    <scope>NUCLEOTIDE SEQUENCE</scope>
</reference>
<gene>
    <name evidence="2" type="ORF">UFOVP724_121</name>
</gene>
<proteinExistence type="predicted"/>
<evidence type="ECO:0000313" key="2">
    <source>
        <dbReference type="EMBL" id="CAB4160238.1"/>
    </source>
</evidence>
<name>A0A6J5NT09_9CAUD</name>
<evidence type="ECO:0000259" key="1">
    <source>
        <dbReference type="Pfam" id="PF08291"/>
    </source>
</evidence>
<dbReference type="InterPro" id="IPR013230">
    <property type="entry name" value="Peptidase_M15A_C"/>
</dbReference>
<dbReference type="InterPro" id="IPR009045">
    <property type="entry name" value="Zn_M74/Hedgehog-like"/>
</dbReference>
<sequence>MLKKEQKTNLQITKNFNISEMEYYDVVPPELVANATELLQNLQVLRDACGKSITIISGYRSPERNKAVGGATMSQHMFANAADIQIKDMKPQQMYDLVEKLIKEGKMKQGGLGLYPREGGWIHYDTRGTKSRWNG</sequence>
<dbReference type="Pfam" id="PF08291">
    <property type="entry name" value="Peptidase_M15_3"/>
    <property type="match status" value="1"/>
</dbReference>
<feature type="domain" description="Peptidase M15A C-terminal" evidence="1">
    <location>
        <begin position="34"/>
        <end position="125"/>
    </location>
</feature>
<dbReference type="Gene3D" id="3.30.1380.10">
    <property type="match status" value="1"/>
</dbReference>
<dbReference type="EMBL" id="LR796696">
    <property type="protein sequence ID" value="CAB4160238.1"/>
    <property type="molecule type" value="Genomic_DNA"/>
</dbReference>
<accession>A0A6J5NT09</accession>
<organism evidence="2">
    <name type="scientific">uncultured Caudovirales phage</name>
    <dbReference type="NCBI Taxonomy" id="2100421"/>
    <lineage>
        <taxon>Viruses</taxon>
        <taxon>Duplodnaviria</taxon>
        <taxon>Heunggongvirae</taxon>
        <taxon>Uroviricota</taxon>
        <taxon>Caudoviricetes</taxon>
        <taxon>Peduoviridae</taxon>
        <taxon>Maltschvirus</taxon>
        <taxon>Maltschvirus maltsch</taxon>
    </lineage>
</organism>
<dbReference type="SUPFAM" id="SSF55166">
    <property type="entry name" value="Hedgehog/DD-peptidase"/>
    <property type="match status" value="1"/>
</dbReference>
<protein>
    <submittedName>
        <fullName evidence="2">Peptidase M15A, C-terminal</fullName>
    </submittedName>
</protein>